<accession>A0A814HAY2</accession>
<protein>
    <submittedName>
        <fullName evidence="1">Uncharacterized protein</fullName>
    </submittedName>
</protein>
<dbReference type="Proteomes" id="UP000663852">
    <property type="component" value="Unassembled WGS sequence"/>
</dbReference>
<evidence type="ECO:0000313" key="4">
    <source>
        <dbReference type="Proteomes" id="UP000663852"/>
    </source>
</evidence>
<dbReference type="EMBL" id="CAJNOJ010000063">
    <property type="protein sequence ID" value="CAF1007326.1"/>
    <property type="molecule type" value="Genomic_DNA"/>
</dbReference>
<organism evidence="1 4">
    <name type="scientific">Adineta ricciae</name>
    <name type="common">Rotifer</name>
    <dbReference type="NCBI Taxonomy" id="249248"/>
    <lineage>
        <taxon>Eukaryota</taxon>
        <taxon>Metazoa</taxon>
        <taxon>Spiralia</taxon>
        <taxon>Gnathifera</taxon>
        <taxon>Rotifera</taxon>
        <taxon>Eurotatoria</taxon>
        <taxon>Bdelloidea</taxon>
        <taxon>Adinetida</taxon>
        <taxon>Adinetidae</taxon>
        <taxon>Adineta</taxon>
    </lineage>
</organism>
<comment type="caution">
    <text evidence="1">The sequence shown here is derived from an EMBL/GenBank/DDBJ whole genome shotgun (WGS) entry which is preliminary data.</text>
</comment>
<reference evidence="1" key="1">
    <citation type="submission" date="2021-02" db="EMBL/GenBank/DDBJ databases">
        <authorList>
            <person name="Nowell W R."/>
        </authorList>
    </citation>
    <scope>NUCLEOTIDE SEQUENCE</scope>
</reference>
<proteinExistence type="predicted"/>
<evidence type="ECO:0000313" key="1">
    <source>
        <dbReference type="EMBL" id="CAF1007326.1"/>
    </source>
</evidence>
<evidence type="ECO:0000313" key="3">
    <source>
        <dbReference type="Proteomes" id="UP000663828"/>
    </source>
</evidence>
<name>A0A814HAY2_ADIRI</name>
<evidence type="ECO:0000313" key="2">
    <source>
        <dbReference type="EMBL" id="CAF1249942.1"/>
    </source>
</evidence>
<dbReference type="EMBL" id="CAJNOR010002117">
    <property type="protein sequence ID" value="CAF1249942.1"/>
    <property type="molecule type" value="Genomic_DNA"/>
</dbReference>
<gene>
    <name evidence="1" type="ORF">EDS130_LOCUS15205</name>
    <name evidence="2" type="ORF">XAT740_LOCUS26201</name>
</gene>
<keyword evidence="3" id="KW-1185">Reference proteome</keyword>
<dbReference type="AlphaFoldDB" id="A0A814HAY2"/>
<dbReference type="Proteomes" id="UP000663828">
    <property type="component" value="Unassembled WGS sequence"/>
</dbReference>
<sequence>MNQLNNWNLSSHGENDDNDALLNEWRKLVKLCRQKKCPFQLIYRYDGVFGPQWANPADMFYLQEEPRIQRIQSSETKQLCVSSSKLKSKLYHDLLEATVILDQSASN</sequence>